<reference evidence="2 3" key="1">
    <citation type="submission" date="2019-07" db="EMBL/GenBank/DDBJ databases">
        <title>Rhodotorula toruloides NBRC10032 genome sequencing.</title>
        <authorList>
            <person name="Shida Y."/>
            <person name="Takaku H."/>
            <person name="Ogasawara W."/>
            <person name="Mori K."/>
        </authorList>
    </citation>
    <scope>NUCLEOTIDE SEQUENCE [LARGE SCALE GENOMIC DNA]</scope>
    <source>
        <strain evidence="2 3">NBRC10032</strain>
    </source>
</reference>
<gene>
    <name evidence="2" type="ORF">Rt10032_c14g5302</name>
</gene>
<feature type="region of interest" description="Disordered" evidence="1">
    <location>
        <begin position="574"/>
        <end position="593"/>
    </location>
</feature>
<evidence type="ECO:0000256" key="1">
    <source>
        <dbReference type="SAM" id="MobiDB-lite"/>
    </source>
</evidence>
<evidence type="ECO:0000313" key="3">
    <source>
        <dbReference type="Proteomes" id="UP000321518"/>
    </source>
</evidence>
<sequence length="740" mass="77541">MAPQTEDSSPEVAILSNEAALHALKRPQVVSLAKAFGVKASGRNVEIIARLQEHGRWLTQHDGGPDEDVLEGDASTASWAVVKDYRASSRSAKVTFDGPLTLSANTMSPSYACDSLSSKTSTLRAKTPLEQNDFAISTDSVRIVPDTPANQDPSMDISANDEDGIRMVSSRVTAHDATSEAGEDRASSLPSLPMSPPAFVFGWPPPAASPSGPTSTFTFSMPGALFASTSSAGSNASAATDSTDASKSAAEQIMEEMNRRAAEARAAAGAEGLTRSRSALFGGKSKGPAASPDKGSREAFNVHHKRNFAKMDSITNHWAAKRPYPTTSTSSGNIVGMVRSTSSRALTASTSAERPSKRLKGSISSSSTLDRLPSSASNRNFVNVLRDEGWSAAPAASTSVSLSASLRSGSAAVKLRAKKMRDDVKPVAEQEREQRRRQIELAKARRKSQVGTRVGLSRTRPSLGVGPKPPSFYAGGFLKKTFRKLASTAARPSTSTTAAPHPPLPSLPSERRLASDRPTKPLRSPARTPRFAAPTASTSARAISSAVKPNTASPSPKKQPGWKKFDLQESLKRPMSWKTGQTGSSPAVARAGAGASRQVSAEVANPSLLGNITVAAEPVATMSLPSPPRPADAPASATPFASLANLAPIPAFPSTSTTATASSWHPPAITKRPVLPLCSPAKKTAAFSDSTNKKVVSSSTRLARAGEKGKGRAVAGELESRARKVRAAKEVRTQLKGATK</sequence>
<feature type="region of interest" description="Disordered" evidence="1">
    <location>
        <begin position="443"/>
        <end position="470"/>
    </location>
</feature>
<feature type="compositionally biased region" description="Low complexity" evidence="1">
    <location>
        <begin position="362"/>
        <end position="375"/>
    </location>
</feature>
<organism evidence="2 3">
    <name type="scientific">Rhodotorula toruloides</name>
    <name type="common">Yeast</name>
    <name type="synonym">Rhodosporidium toruloides</name>
    <dbReference type="NCBI Taxonomy" id="5286"/>
    <lineage>
        <taxon>Eukaryota</taxon>
        <taxon>Fungi</taxon>
        <taxon>Dikarya</taxon>
        <taxon>Basidiomycota</taxon>
        <taxon>Pucciniomycotina</taxon>
        <taxon>Microbotryomycetes</taxon>
        <taxon>Sporidiobolales</taxon>
        <taxon>Sporidiobolaceae</taxon>
        <taxon>Rhodotorula</taxon>
    </lineage>
</organism>
<feature type="region of interest" description="Disordered" evidence="1">
    <location>
        <begin position="345"/>
        <end position="375"/>
    </location>
</feature>
<proteinExistence type="predicted"/>
<evidence type="ECO:0000313" key="2">
    <source>
        <dbReference type="EMBL" id="GEM11285.1"/>
    </source>
</evidence>
<feature type="compositionally biased region" description="Basic and acidic residues" evidence="1">
    <location>
        <begin position="718"/>
        <end position="733"/>
    </location>
</feature>
<name>A0A511KN08_RHOTO</name>
<comment type="caution">
    <text evidence="2">The sequence shown here is derived from an EMBL/GenBank/DDBJ whole genome shotgun (WGS) entry which is preliminary data.</text>
</comment>
<feature type="compositionally biased region" description="Low complexity" evidence="1">
    <location>
        <begin position="523"/>
        <end position="546"/>
    </location>
</feature>
<feature type="region of interest" description="Disordered" evidence="1">
    <location>
        <begin position="230"/>
        <end position="250"/>
    </location>
</feature>
<feature type="region of interest" description="Disordered" evidence="1">
    <location>
        <begin position="698"/>
        <end position="740"/>
    </location>
</feature>
<dbReference type="OrthoDB" id="5964929at2759"/>
<feature type="compositionally biased region" description="Polar residues" evidence="1">
    <location>
        <begin position="547"/>
        <end position="556"/>
    </location>
</feature>
<feature type="compositionally biased region" description="Basic and acidic residues" evidence="1">
    <location>
        <begin position="509"/>
        <end position="519"/>
    </location>
</feature>
<dbReference type="AlphaFoldDB" id="A0A511KN08"/>
<feature type="region of interest" description="Disordered" evidence="1">
    <location>
        <begin position="486"/>
        <end position="563"/>
    </location>
</feature>
<accession>A0A511KN08</accession>
<dbReference type="EMBL" id="BJWK01000014">
    <property type="protein sequence ID" value="GEM11285.1"/>
    <property type="molecule type" value="Genomic_DNA"/>
</dbReference>
<feature type="region of interest" description="Disordered" evidence="1">
    <location>
        <begin position="277"/>
        <end position="298"/>
    </location>
</feature>
<dbReference type="Proteomes" id="UP000321518">
    <property type="component" value="Unassembled WGS sequence"/>
</dbReference>
<protein>
    <submittedName>
        <fullName evidence="2">Proteophosphoglycan 5</fullName>
    </submittedName>
</protein>
<feature type="compositionally biased region" description="Low complexity" evidence="1">
    <location>
        <begin position="486"/>
        <end position="499"/>
    </location>
</feature>